<evidence type="ECO:0000313" key="2">
    <source>
        <dbReference type="Proteomes" id="UP001206692"/>
    </source>
</evidence>
<feature type="non-terminal residue" evidence="1">
    <location>
        <position position="50"/>
    </location>
</feature>
<evidence type="ECO:0000313" key="1">
    <source>
        <dbReference type="EMBL" id="MCQ5343663.1"/>
    </source>
</evidence>
<keyword evidence="2" id="KW-1185">Reference proteome</keyword>
<gene>
    <name evidence="1" type="ORF">NE675_11625</name>
</gene>
<organism evidence="1 2">
    <name type="scientific">Megasphaera massiliensis</name>
    <dbReference type="NCBI Taxonomy" id="1232428"/>
    <lineage>
        <taxon>Bacteria</taxon>
        <taxon>Bacillati</taxon>
        <taxon>Bacillota</taxon>
        <taxon>Negativicutes</taxon>
        <taxon>Veillonellales</taxon>
        <taxon>Veillonellaceae</taxon>
        <taxon>Megasphaera</taxon>
    </lineage>
</organism>
<dbReference type="EMBL" id="JANGEW010000063">
    <property type="protein sequence ID" value="MCQ5343663.1"/>
    <property type="molecule type" value="Genomic_DNA"/>
</dbReference>
<name>A0ABT1SUX0_9FIRM</name>
<proteinExistence type="predicted"/>
<dbReference type="Proteomes" id="UP001206692">
    <property type="component" value="Unassembled WGS sequence"/>
</dbReference>
<comment type="caution">
    <text evidence="1">The sequence shown here is derived from an EMBL/GenBank/DDBJ whole genome shotgun (WGS) entry which is preliminary data.</text>
</comment>
<sequence>MLKAARQTQENVAMTARAQVVIFGIGRAARMARKRGMTNLQRDALHTLGA</sequence>
<accession>A0ABT1SUX0</accession>
<reference evidence="1 2" key="1">
    <citation type="submission" date="2022-06" db="EMBL/GenBank/DDBJ databases">
        <title>Isolation of gut microbiota from human fecal samples.</title>
        <authorList>
            <person name="Pamer E.G."/>
            <person name="Barat B."/>
            <person name="Waligurski E."/>
            <person name="Medina S."/>
            <person name="Paddock L."/>
            <person name="Mostad J."/>
        </authorList>
    </citation>
    <scope>NUCLEOTIDE SEQUENCE [LARGE SCALE GENOMIC DNA]</scope>
    <source>
        <strain evidence="1 2">DFI.1.1</strain>
    </source>
</reference>
<protein>
    <submittedName>
        <fullName evidence="1">Central glycolytic regulator</fullName>
    </submittedName>
</protein>